<name>A0A2D0LEW9_9GAMM</name>
<dbReference type="InterPro" id="IPR008865">
    <property type="entry name" value="DNA_replication_term_site-bd"/>
</dbReference>
<gene>
    <name evidence="6" type="ORF">Xkoz_01096</name>
</gene>
<evidence type="ECO:0000256" key="2">
    <source>
        <dbReference type="ARBA" id="ARBA00022705"/>
    </source>
</evidence>
<dbReference type="InterPro" id="IPR036381">
    <property type="entry name" value="Tus_dom1"/>
</dbReference>
<dbReference type="Proteomes" id="UP000221101">
    <property type="component" value="Unassembled WGS sequence"/>
</dbReference>
<keyword evidence="5" id="KW-0472">Membrane</keyword>
<reference evidence="6 7" key="1">
    <citation type="journal article" date="2017" name="Nat. Microbiol.">
        <title>Natural product diversity associated with the nematode symbionts Photorhabdus and Xenorhabdus.</title>
        <authorList>
            <person name="Tobias N.J."/>
            <person name="Wolff H."/>
            <person name="Djahanschiri B."/>
            <person name="Grundmann F."/>
            <person name="Kronenwerth M."/>
            <person name="Shi Y.M."/>
            <person name="Simonyi S."/>
            <person name="Grun P."/>
            <person name="Shapiro-Ilan D."/>
            <person name="Pidot S.J."/>
            <person name="Stinear T.P."/>
            <person name="Ebersberger I."/>
            <person name="Bode H.B."/>
        </authorList>
    </citation>
    <scope>NUCLEOTIDE SEQUENCE [LARGE SCALE GENOMIC DNA]</scope>
    <source>
        <strain evidence="6 7">DSM 17907</strain>
    </source>
</reference>
<dbReference type="Gene3D" id="3.30.54.10">
    <property type="match status" value="1"/>
</dbReference>
<comment type="caution">
    <text evidence="6">The sequence shown here is derived from an EMBL/GenBank/DDBJ whole genome shotgun (WGS) entry which is preliminary data.</text>
</comment>
<keyword evidence="1" id="KW-0963">Cytoplasm</keyword>
<keyword evidence="5" id="KW-0812">Transmembrane</keyword>
<sequence length="356" mass="41101">MLNYFATVVLLLVSFLWFVVEFFVVWVYVQKYVVTNKDISEQGWLITIMNKYLSIESLTTCFKKLEEKLSELVALLTNYQLIDARVFELPKIEKGEEHEQITEILVNPLQGYEALNIGLRFYQKLFIHHNSPNISSKAASRLPGALCFTVSHQQYKEAMTVISEVNQLKIELEDIVTKGSGVSKEQRFEFVHDRLRGLITLNAYRTITPLLNPDSINFGWANKNIINKVTKQQILEKLEKSYNAGRAVPPYSSDQWAALVALEMTDIKKLPDDVVLKIKRPVKVQPITRVWYSEIQKQVQYACPVPVIVFYTEDNEIKPKIGSLPNYNANAIKHKYKPKAKPLELVIPRLHLYKEI</sequence>
<evidence type="ECO:0000256" key="1">
    <source>
        <dbReference type="ARBA" id="ARBA00022490"/>
    </source>
</evidence>
<keyword evidence="2" id="KW-0235">DNA replication</keyword>
<evidence type="ECO:0000256" key="3">
    <source>
        <dbReference type="ARBA" id="ARBA00023125"/>
    </source>
</evidence>
<dbReference type="Pfam" id="PF05472">
    <property type="entry name" value="Ter"/>
    <property type="match status" value="1"/>
</dbReference>
<dbReference type="AlphaFoldDB" id="A0A2D0LEW9"/>
<evidence type="ECO:0000256" key="4">
    <source>
        <dbReference type="NCBIfam" id="TIGR02648"/>
    </source>
</evidence>
<accession>A0A2D0LEW9</accession>
<feature type="transmembrane region" description="Helical" evidence="5">
    <location>
        <begin position="6"/>
        <end position="29"/>
    </location>
</feature>
<dbReference type="GO" id="GO:0003677">
    <property type="term" value="F:DNA binding"/>
    <property type="evidence" value="ECO:0007669"/>
    <property type="project" value="UniProtKB-UniRule"/>
</dbReference>
<organism evidence="6 7">
    <name type="scientific">Xenorhabdus kozodoii</name>
    <dbReference type="NCBI Taxonomy" id="351676"/>
    <lineage>
        <taxon>Bacteria</taxon>
        <taxon>Pseudomonadati</taxon>
        <taxon>Pseudomonadota</taxon>
        <taxon>Gammaproteobacteria</taxon>
        <taxon>Enterobacterales</taxon>
        <taxon>Morganellaceae</taxon>
        <taxon>Xenorhabdus</taxon>
    </lineage>
</organism>
<protein>
    <recommendedName>
        <fullName evidence="4">DNA replication terminus site-binding protein</fullName>
    </recommendedName>
</protein>
<keyword evidence="5" id="KW-1133">Transmembrane helix</keyword>
<proteinExistence type="predicted"/>
<dbReference type="NCBIfam" id="TIGR02648">
    <property type="entry name" value="rep_term_tus"/>
    <property type="match status" value="1"/>
</dbReference>
<evidence type="ECO:0000256" key="5">
    <source>
        <dbReference type="SAM" id="Phobius"/>
    </source>
</evidence>
<dbReference type="SUPFAM" id="SSF56596">
    <property type="entry name" value="Replication terminator protein (Tus)"/>
    <property type="match status" value="1"/>
</dbReference>
<dbReference type="GO" id="GO:0006274">
    <property type="term" value="P:DNA replication termination"/>
    <property type="evidence" value="ECO:0007669"/>
    <property type="project" value="UniProtKB-UniRule"/>
</dbReference>
<dbReference type="GO" id="GO:0005737">
    <property type="term" value="C:cytoplasm"/>
    <property type="evidence" value="ECO:0007669"/>
    <property type="project" value="InterPro"/>
</dbReference>
<keyword evidence="7" id="KW-1185">Reference proteome</keyword>
<dbReference type="Gene3D" id="3.50.14.10">
    <property type="entry name" value="Replication terminator Tus, domain 1 superfamily/Replication terminator Tus"/>
    <property type="match status" value="1"/>
</dbReference>
<dbReference type="EMBL" id="NJCX01000006">
    <property type="protein sequence ID" value="PHM74210.1"/>
    <property type="molecule type" value="Genomic_DNA"/>
</dbReference>
<evidence type="ECO:0000313" key="7">
    <source>
        <dbReference type="Proteomes" id="UP000221101"/>
    </source>
</evidence>
<evidence type="ECO:0000313" key="6">
    <source>
        <dbReference type="EMBL" id="PHM74210.1"/>
    </source>
</evidence>
<dbReference type="InterPro" id="IPR036384">
    <property type="entry name" value="Tus_sf"/>
</dbReference>
<keyword evidence="3" id="KW-0238">DNA-binding</keyword>